<evidence type="ECO:0000313" key="2">
    <source>
        <dbReference type="EMBL" id="KAE9404735.1"/>
    </source>
</evidence>
<feature type="transmembrane region" description="Helical" evidence="1">
    <location>
        <begin position="20"/>
        <end position="39"/>
    </location>
</feature>
<dbReference type="Proteomes" id="UP000799118">
    <property type="component" value="Unassembled WGS sequence"/>
</dbReference>
<dbReference type="AlphaFoldDB" id="A0A6A4I7Q6"/>
<dbReference type="EMBL" id="ML769414">
    <property type="protein sequence ID" value="KAE9404735.1"/>
    <property type="molecule type" value="Genomic_DNA"/>
</dbReference>
<gene>
    <name evidence="2" type="ORF">BT96DRAFT_916621</name>
</gene>
<sequence>MAFVGSLRLAFARTTGFLTVPVTTLLVIVYIAVAMSTLITDQIAPVPSPSTPVTVRRAECHRSLRGPA</sequence>
<proteinExistence type="predicted"/>
<protein>
    <submittedName>
        <fullName evidence="2">Uncharacterized protein</fullName>
    </submittedName>
</protein>
<keyword evidence="1" id="KW-0472">Membrane</keyword>
<evidence type="ECO:0000256" key="1">
    <source>
        <dbReference type="SAM" id="Phobius"/>
    </source>
</evidence>
<name>A0A6A4I7Q6_9AGAR</name>
<accession>A0A6A4I7Q6</accession>
<keyword evidence="1" id="KW-1133">Transmembrane helix</keyword>
<reference evidence="2" key="1">
    <citation type="journal article" date="2019" name="Environ. Microbiol.">
        <title>Fungal ecological strategies reflected in gene transcription - a case study of two litter decomposers.</title>
        <authorList>
            <person name="Barbi F."/>
            <person name="Kohler A."/>
            <person name="Barry K."/>
            <person name="Baskaran P."/>
            <person name="Daum C."/>
            <person name="Fauchery L."/>
            <person name="Ihrmark K."/>
            <person name="Kuo A."/>
            <person name="LaButti K."/>
            <person name="Lipzen A."/>
            <person name="Morin E."/>
            <person name="Grigoriev I.V."/>
            <person name="Henrissat B."/>
            <person name="Lindahl B."/>
            <person name="Martin F."/>
        </authorList>
    </citation>
    <scope>NUCLEOTIDE SEQUENCE</scope>
    <source>
        <strain evidence="2">JB14</strain>
    </source>
</reference>
<organism evidence="2 3">
    <name type="scientific">Gymnopus androsaceus JB14</name>
    <dbReference type="NCBI Taxonomy" id="1447944"/>
    <lineage>
        <taxon>Eukaryota</taxon>
        <taxon>Fungi</taxon>
        <taxon>Dikarya</taxon>
        <taxon>Basidiomycota</taxon>
        <taxon>Agaricomycotina</taxon>
        <taxon>Agaricomycetes</taxon>
        <taxon>Agaricomycetidae</taxon>
        <taxon>Agaricales</taxon>
        <taxon>Marasmiineae</taxon>
        <taxon>Omphalotaceae</taxon>
        <taxon>Gymnopus</taxon>
    </lineage>
</organism>
<keyword evidence="3" id="KW-1185">Reference proteome</keyword>
<evidence type="ECO:0000313" key="3">
    <source>
        <dbReference type="Proteomes" id="UP000799118"/>
    </source>
</evidence>
<keyword evidence="1" id="KW-0812">Transmembrane</keyword>